<evidence type="ECO:0000313" key="3">
    <source>
        <dbReference type="Proteomes" id="UP000646548"/>
    </source>
</evidence>
<accession>A0A834EYV7</accession>
<proteinExistence type="predicted"/>
<dbReference type="AlphaFoldDB" id="A0A834EYV7"/>
<feature type="compositionally biased region" description="Pro residues" evidence="1">
    <location>
        <begin position="166"/>
        <end position="180"/>
    </location>
</feature>
<reference evidence="2" key="1">
    <citation type="journal article" name="BMC Genomics">
        <title>Long-read sequencing and de novo genome assembly of marine medaka (Oryzias melastigma).</title>
        <authorList>
            <person name="Liang P."/>
            <person name="Saqib H.S.A."/>
            <person name="Ni X."/>
            <person name="Shen Y."/>
        </authorList>
    </citation>
    <scope>NUCLEOTIDE SEQUENCE</scope>
    <source>
        <strain evidence="2">Bigg-433</strain>
    </source>
</reference>
<sequence length="244" mass="26670">MIIAQNEVYSVQVATPSLKLGDGRMLRSGLIDCCQDGFISKRNSAPLITGPPELHEDRKNRPRARDDVKLMFGCDGTEPRERYPPLSISLPFLAVGALPMMTTCHRMFLRFPADPQPSDPAENSIRFLTPVEAVHGHPLKSRRSPQLHALLESGSARTAYKRTIQPSPPGCPGHQSPPPALTQAPSDRSPPLHISVQSEAFAGWNARILPHQHGLNGHTGQDPKRLARTRPRPLSADGQLSSAC</sequence>
<protein>
    <submittedName>
        <fullName evidence="2">Uncharacterized protein</fullName>
    </submittedName>
</protein>
<comment type="caution">
    <text evidence="2">The sequence shown here is derived from an EMBL/GenBank/DDBJ whole genome shotgun (WGS) entry which is preliminary data.</text>
</comment>
<feature type="region of interest" description="Disordered" evidence="1">
    <location>
        <begin position="161"/>
        <end position="192"/>
    </location>
</feature>
<dbReference type="EMBL" id="WKFB01000696">
    <property type="protein sequence ID" value="KAF6718745.1"/>
    <property type="molecule type" value="Genomic_DNA"/>
</dbReference>
<organism evidence="2 3">
    <name type="scientific">Oryzias melastigma</name>
    <name type="common">Marine medaka</name>
    <dbReference type="NCBI Taxonomy" id="30732"/>
    <lineage>
        <taxon>Eukaryota</taxon>
        <taxon>Metazoa</taxon>
        <taxon>Chordata</taxon>
        <taxon>Craniata</taxon>
        <taxon>Vertebrata</taxon>
        <taxon>Euteleostomi</taxon>
        <taxon>Actinopterygii</taxon>
        <taxon>Neopterygii</taxon>
        <taxon>Teleostei</taxon>
        <taxon>Neoteleostei</taxon>
        <taxon>Acanthomorphata</taxon>
        <taxon>Ovalentaria</taxon>
        <taxon>Atherinomorphae</taxon>
        <taxon>Beloniformes</taxon>
        <taxon>Adrianichthyidae</taxon>
        <taxon>Oryziinae</taxon>
        <taxon>Oryzias</taxon>
    </lineage>
</organism>
<feature type="region of interest" description="Disordered" evidence="1">
    <location>
        <begin position="211"/>
        <end position="244"/>
    </location>
</feature>
<evidence type="ECO:0000313" key="2">
    <source>
        <dbReference type="EMBL" id="KAF6718745.1"/>
    </source>
</evidence>
<dbReference type="Proteomes" id="UP000646548">
    <property type="component" value="Unassembled WGS sequence"/>
</dbReference>
<gene>
    <name evidence="2" type="ORF">FQA47_003116</name>
</gene>
<evidence type="ECO:0000256" key="1">
    <source>
        <dbReference type="SAM" id="MobiDB-lite"/>
    </source>
</evidence>
<name>A0A834EYV7_ORYME</name>